<dbReference type="EnsemblMetazoa" id="Aqu2.1.41501_001">
    <property type="protein sequence ID" value="Aqu2.1.41501_001"/>
    <property type="gene ID" value="Aqu2.1.41501"/>
</dbReference>
<dbReference type="InterPro" id="IPR050970">
    <property type="entry name" value="Cl_channel_volt-gated"/>
</dbReference>
<dbReference type="SUPFAM" id="SSF81340">
    <property type="entry name" value="Clc chloride channel"/>
    <property type="match status" value="3"/>
</dbReference>
<dbReference type="STRING" id="400682.A0A1X7VM85"/>
<keyword evidence="6 10" id="KW-0406">Ion transport</keyword>
<dbReference type="GO" id="GO:0005247">
    <property type="term" value="F:voltage-gated chloride channel activity"/>
    <property type="evidence" value="ECO:0007669"/>
    <property type="project" value="TreeGrafter"/>
</dbReference>
<dbReference type="OrthoDB" id="4564at2759"/>
<evidence type="ECO:0000256" key="9">
    <source>
        <dbReference type="PROSITE-ProRule" id="PRU00703"/>
    </source>
</evidence>
<reference evidence="13" key="1">
    <citation type="submission" date="2017-05" db="UniProtKB">
        <authorList>
            <consortium name="EnsemblMetazoa"/>
        </authorList>
    </citation>
    <scope>IDENTIFICATION</scope>
</reference>
<dbReference type="Pfam" id="PF00571">
    <property type="entry name" value="CBS"/>
    <property type="match status" value="1"/>
</dbReference>
<evidence type="ECO:0000313" key="13">
    <source>
        <dbReference type="EnsemblMetazoa" id="Aqu2.1.41501_001"/>
    </source>
</evidence>
<keyword evidence="5 10" id="KW-1133">Transmembrane helix</keyword>
<dbReference type="Gene3D" id="3.10.580.10">
    <property type="entry name" value="CBS-domain"/>
    <property type="match status" value="2"/>
</dbReference>
<dbReference type="SMART" id="SM00116">
    <property type="entry name" value="CBS"/>
    <property type="match status" value="2"/>
</dbReference>
<evidence type="ECO:0000256" key="2">
    <source>
        <dbReference type="ARBA" id="ARBA00022448"/>
    </source>
</evidence>
<dbReference type="Gene3D" id="1.10.3080.10">
    <property type="entry name" value="Clc chloride channel"/>
    <property type="match status" value="3"/>
</dbReference>
<feature type="transmembrane region" description="Helical" evidence="10">
    <location>
        <begin position="307"/>
        <end position="325"/>
    </location>
</feature>
<dbReference type="GO" id="GO:0005886">
    <property type="term" value="C:plasma membrane"/>
    <property type="evidence" value="ECO:0007669"/>
    <property type="project" value="TreeGrafter"/>
</dbReference>
<evidence type="ECO:0000256" key="11">
    <source>
        <dbReference type="SAM" id="MobiDB-lite"/>
    </source>
</evidence>
<comment type="similarity">
    <text evidence="10">Belongs to the chloride channel (TC 2.A.49) family.</text>
</comment>
<organism evidence="13">
    <name type="scientific">Amphimedon queenslandica</name>
    <name type="common">Sponge</name>
    <dbReference type="NCBI Taxonomy" id="400682"/>
    <lineage>
        <taxon>Eukaryota</taxon>
        <taxon>Metazoa</taxon>
        <taxon>Porifera</taxon>
        <taxon>Demospongiae</taxon>
        <taxon>Heteroscleromorpha</taxon>
        <taxon>Haplosclerida</taxon>
        <taxon>Niphatidae</taxon>
        <taxon>Amphimedon</taxon>
    </lineage>
</organism>
<dbReference type="PANTHER" id="PTHR45720">
    <property type="entry name" value="CHLORIDE CHANNEL PROTEIN 2"/>
    <property type="match status" value="1"/>
</dbReference>
<keyword evidence="7 10" id="KW-0472">Membrane</keyword>
<feature type="transmembrane region" description="Helical" evidence="10">
    <location>
        <begin position="266"/>
        <end position="287"/>
    </location>
</feature>
<feature type="compositionally biased region" description="Basic and acidic residues" evidence="11">
    <location>
        <begin position="627"/>
        <end position="642"/>
    </location>
</feature>
<dbReference type="InterPro" id="IPR001807">
    <property type="entry name" value="ClC"/>
</dbReference>
<feature type="transmembrane region" description="Helical" evidence="10">
    <location>
        <begin position="440"/>
        <end position="464"/>
    </location>
</feature>
<dbReference type="InterPro" id="IPR000644">
    <property type="entry name" value="CBS_dom"/>
</dbReference>
<dbReference type="InParanoid" id="A0A1X7VM85"/>
<evidence type="ECO:0000256" key="6">
    <source>
        <dbReference type="ARBA" id="ARBA00023065"/>
    </source>
</evidence>
<dbReference type="AlphaFoldDB" id="A0A1X7VM85"/>
<evidence type="ECO:0000256" key="3">
    <source>
        <dbReference type="ARBA" id="ARBA00022692"/>
    </source>
</evidence>
<keyword evidence="2 10" id="KW-0813">Transport</keyword>
<evidence type="ECO:0000259" key="12">
    <source>
        <dbReference type="PROSITE" id="PS51371"/>
    </source>
</evidence>
<keyword evidence="4" id="KW-0677">Repeat</keyword>
<evidence type="ECO:0000256" key="10">
    <source>
        <dbReference type="RuleBase" id="RU361221"/>
    </source>
</evidence>
<feature type="transmembrane region" description="Helical" evidence="10">
    <location>
        <begin position="506"/>
        <end position="526"/>
    </location>
</feature>
<evidence type="ECO:0000256" key="7">
    <source>
        <dbReference type="ARBA" id="ARBA00023136"/>
    </source>
</evidence>
<dbReference type="PROSITE" id="PS51371">
    <property type="entry name" value="CBS"/>
    <property type="match status" value="1"/>
</dbReference>
<feature type="transmembrane region" description="Helical" evidence="10">
    <location>
        <begin position="412"/>
        <end position="434"/>
    </location>
</feature>
<protein>
    <recommendedName>
        <fullName evidence="10">Chloride channel protein</fullName>
    </recommendedName>
</protein>
<name>A0A1X7VM85_AMPQE</name>
<keyword evidence="9" id="KW-0129">CBS domain</keyword>
<dbReference type="CDD" id="cd03683">
    <property type="entry name" value="ClC_1_like"/>
    <property type="match status" value="1"/>
</dbReference>
<proteinExistence type="inferred from homology"/>
<comment type="subcellular location">
    <subcellularLocation>
        <location evidence="1 10">Membrane</location>
        <topology evidence="1 10">Multi-pass membrane protein</topology>
    </subcellularLocation>
</comment>
<evidence type="ECO:0000256" key="1">
    <source>
        <dbReference type="ARBA" id="ARBA00004141"/>
    </source>
</evidence>
<keyword evidence="3 10" id="KW-0812">Transmembrane</keyword>
<evidence type="ECO:0000256" key="8">
    <source>
        <dbReference type="ARBA" id="ARBA00023214"/>
    </source>
</evidence>
<feature type="transmembrane region" description="Helical" evidence="10">
    <location>
        <begin position="230"/>
        <end position="254"/>
    </location>
</feature>
<feature type="region of interest" description="Disordered" evidence="11">
    <location>
        <begin position="627"/>
        <end position="650"/>
    </location>
</feature>
<comment type="caution">
    <text evidence="10">Lacks conserved residue(s) required for the propagation of feature annotation.</text>
</comment>
<feature type="transmembrane region" description="Helical" evidence="10">
    <location>
        <begin position="476"/>
        <end position="500"/>
    </location>
</feature>
<dbReference type="InterPro" id="IPR014743">
    <property type="entry name" value="Cl-channel_core"/>
</dbReference>
<feature type="transmembrane region" description="Helical" evidence="10">
    <location>
        <begin position="117"/>
        <end position="139"/>
    </location>
</feature>
<dbReference type="SUPFAM" id="SSF54631">
    <property type="entry name" value="CBS-domain pair"/>
    <property type="match status" value="1"/>
</dbReference>
<evidence type="ECO:0000256" key="4">
    <source>
        <dbReference type="ARBA" id="ARBA00022737"/>
    </source>
</evidence>
<evidence type="ECO:0000256" key="5">
    <source>
        <dbReference type="ARBA" id="ARBA00022989"/>
    </source>
</evidence>
<sequence length="805" mass="90139">MAGQTETQEYEFERTLMHGRYRSELGGFAREIAASQRERDAQRMKMASVAKHQRRELRKRSFNIFKTYIAPYVGDWLFILMLGLLMAVLSFIIDYLIQILGEAHQVLSLKLIADSHWFLKAFLWVVFPLILILFSVGFVQLVSVHAIGSGIPEMKTVLRGVNLPNYLSFRTFISKTVTLITAAGSTLPIGKEGPFVHISSIIAEIMSRIIGKYVKIFNHIFANEAHTNELLAAACAVGVSSNFAAPIGGVLFSIEVTATYFAVRNYWRGFFGAVSGAFLFRLIAVWVKQEETITALFKTSFDIVFPFDPLEIMAFAFIGIIAEIMSRIIGKYVKIFNHIFANEAHTNELLAAACAVGVSSNFAAPIGGTLTQKTALEQLFSNFTWWRIRDDRFDLPDDSIQRQVLDQWGNTSIFASLTLFILFKFVFTTIAVALPIPAGVFFPVFIIGAAFGRVVGELMDFAFVNGINGRLISPGGYAVVGAAAMAGGVTHTISTSVIVFELTGQITHILPVMIAVLISVAVASLIQPSFYDSIILLKELPFLPDIKLHKYYDLYARDIMRKNVLYITYQSTYRDIRQLLRTSKQYSFPLVDSEESRILIGSVSRNNLHKLVDAQLEGVYEHAKEIKQRERENEEDPLRASPERPSSPRLSVVVQSMSEGFNRIFKFGDEADGDDNTNEDLTYIIRSESESSEFLLRLEEQQLSQRAEFPSTMIDPSPFQLVEMTSLTKVHSLFSLLTLSHAYVTSLGKLVGVVTLTDLSDAIEGKKGSIKTKYNDTDEEEQHDRYELETVAASEHTTEIDATIM</sequence>
<dbReference type="eggNOG" id="KOG0476">
    <property type="taxonomic scope" value="Eukaryota"/>
</dbReference>
<accession>A0A1X7VM85</accession>
<feature type="transmembrane region" description="Helical" evidence="10">
    <location>
        <begin position="76"/>
        <end position="97"/>
    </location>
</feature>
<dbReference type="Pfam" id="PF00654">
    <property type="entry name" value="Voltage_CLC"/>
    <property type="match status" value="2"/>
</dbReference>
<dbReference type="CDD" id="cd04591">
    <property type="entry name" value="CBS_pair_voltage-gated_CLC_euk_bac"/>
    <property type="match status" value="1"/>
</dbReference>
<keyword evidence="8 10" id="KW-0868">Chloride</keyword>
<dbReference type="InterPro" id="IPR046342">
    <property type="entry name" value="CBS_dom_sf"/>
</dbReference>
<dbReference type="PANTHER" id="PTHR45720:SF10">
    <property type="entry name" value="CHLORIDE CHANNEL PROTEIN 2"/>
    <property type="match status" value="1"/>
</dbReference>
<feature type="domain" description="CBS" evidence="12">
    <location>
        <begin position="560"/>
        <end position="618"/>
    </location>
</feature>
<dbReference type="PRINTS" id="PR00762">
    <property type="entry name" value="CLCHANNEL"/>
</dbReference>